<protein>
    <submittedName>
        <fullName evidence="2">Uncharacterized protein</fullName>
    </submittedName>
</protein>
<proteinExistence type="predicted"/>
<keyword evidence="3" id="KW-1185">Reference proteome</keyword>
<keyword evidence="1" id="KW-1133">Transmembrane helix</keyword>
<sequence length="136" mass="13884">MVIGLMAGSAVNMSLILLGGQLVPPPPGTQTQTMEGLAAALPLFGPQHFVFPFLAHALGTLVGAAVAATVAGWGGAAMKAWPAWAVGAFFLSGGVANVWMLGGPLWFTVLDLGLAFLPMAWCGLRLATALRAARQA</sequence>
<keyword evidence="1" id="KW-0472">Membrane</keyword>
<comment type="caution">
    <text evidence="2">The sequence shown here is derived from an EMBL/GenBank/DDBJ whole genome shotgun (WGS) entry which is preliminary data.</text>
</comment>
<keyword evidence="1" id="KW-0812">Transmembrane</keyword>
<feature type="transmembrane region" description="Helical" evidence="1">
    <location>
        <begin position="80"/>
        <end position="99"/>
    </location>
</feature>
<organism evidence="2 3">
    <name type="scientific">Ideonella paludis</name>
    <dbReference type="NCBI Taxonomy" id="1233411"/>
    <lineage>
        <taxon>Bacteria</taxon>
        <taxon>Pseudomonadati</taxon>
        <taxon>Pseudomonadota</taxon>
        <taxon>Betaproteobacteria</taxon>
        <taxon>Burkholderiales</taxon>
        <taxon>Sphaerotilaceae</taxon>
        <taxon>Ideonella</taxon>
    </lineage>
</organism>
<dbReference type="EMBL" id="JAGQDG010000001">
    <property type="protein sequence ID" value="MBQ0933948.1"/>
    <property type="molecule type" value="Genomic_DNA"/>
</dbReference>
<evidence type="ECO:0000256" key="1">
    <source>
        <dbReference type="SAM" id="Phobius"/>
    </source>
</evidence>
<accession>A0ABS5DS22</accession>
<feature type="transmembrane region" description="Helical" evidence="1">
    <location>
        <begin position="105"/>
        <end position="124"/>
    </location>
</feature>
<evidence type="ECO:0000313" key="3">
    <source>
        <dbReference type="Proteomes" id="UP000672097"/>
    </source>
</evidence>
<dbReference type="Proteomes" id="UP000672097">
    <property type="component" value="Unassembled WGS sequence"/>
</dbReference>
<name>A0ABS5DS22_9BURK</name>
<gene>
    <name evidence="2" type="ORF">KAK11_01320</name>
</gene>
<feature type="transmembrane region" description="Helical" evidence="1">
    <location>
        <begin position="50"/>
        <end position="73"/>
    </location>
</feature>
<reference evidence="2 3" key="1">
    <citation type="submission" date="2021-04" db="EMBL/GenBank/DDBJ databases">
        <title>The genome sequence of type strain Ideonella paludis KCTC 32238.</title>
        <authorList>
            <person name="Liu Y."/>
        </authorList>
    </citation>
    <scope>NUCLEOTIDE SEQUENCE [LARGE SCALE GENOMIC DNA]</scope>
    <source>
        <strain evidence="2 3">KCTC 32238</strain>
    </source>
</reference>
<evidence type="ECO:0000313" key="2">
    <source>
        <dbReference type="EMBL" id="MBQ0933948.1"/>
    </source>
</evidence>